<dbReference type="PANTHER" id="PTHR47371">
    <property type="entry name" value="LIPOTEICHOIC ACID SYNTHASE"/>
    <property type="match status" value="1"/>
</dbReference>
<dbReference type="EMBL" id="BMGI01000001">
    <property type="protein sequence ID" value="GGD27054.1"/>
    <property type="molecule type" value="Genomic_DNA"/>
</dbReference>
<keyword evidence="5 6" id="KW-0472">Membrane</keyword>
<dbReference type="CDD" id="cd16015">
    <property type="entry name" value="LTA_synthase"/>
    <property type="match status" value="1"/>
</dbReference>
<evidence type="ECO:0000256" key="3">
    <source>
        <dbReference type="ARBA" id="ARBA00022692"/>
    </source>
</evidence>
<accession>A0ABQ1QGK1</accession>
<dbReference type="SUPFAM" id="SSF53649">
    <property type="entry name" value="Alkaline phosphatase-like"/>
    <property type="match status" value="1"/>
</dbReference>
<dbReference type="PROSITE" id="PS51704">
    <property type="entry name" value="GP_PDE"/>
    <property type="match status" value="1"/>
</dbReference>
<organism evidence="8 9">
    <name type="scientific">Sinisalibacter lacisalsi</name>
    <dbReference type="NCBI Taxonomy" id="1526570"/>
    <lineage>
        <taxon>Bacteria</taxon>
        <taxon>Pseudomonadati</taxon>
        <taxon>Pseudomonadota</taxon>
        <taxon>Alphaproteobacteria</taxon>
        <taxon>Rhodobacterales</taxon>
        <taxon>Roseobacteraceae</taxon>
        <taxon>Sinisalibacter</taxon>
    </lineage>
</organism>
<dbReference type="InterPro" id="IPR017946">
    <property type="entry name" value="PLC-like_Pdiesterase_TIM-brl"/>
</dbReference>
<dbReference type="Gene3D" id="3.40.720.10">
    <property type="entry name" value="Alkaline Phosphatase, subunit A"/>
    <property type="match status" value="1"/>
</dbReference>
<sequence length="1034" mass="110255">MNWLALVVSCLLVLASIGLLRGTVERRGAAALVSVLVFLSLALAGTYVVIDRITGAGIDQSVLFHLAAGFEGATVSGFGHLFVLGTALLVGALVASVLAWRLSRAPGARHPLRRGLGLAALLASFAVSPALWDVAHLLRSAVESPGGAQAPAPAEFVVPARPAFESSPKNLVVLYLESLERTYLDQELFPGLTPNLARLEGEALSFTEIEEVALASWTVSGMVASQCGVPLFGAAGNAMNKLDDFMPGATCLGDLLDKAGYRLDYLGGADLNFAGKGRFLASHGFDRIEGRAALTETLGPGEALSGWGIYDDQLYRVAKRRFDEIAAADAPFGLFLLTLDTHHPEGFPSASCADVTYGDGTNPMLNAVHCADFLAGDFIDHLRGSDAYEDTLVVIASDHLAMRNTAWNKLEEGRRRNLFMVLGDGVAAERIDRPGSSLDFGATIATLIGADTEALGFGRSLVGSAPTLAETHAPLDEFLAAQHRFLTSLWAFPDIDHGIVLDLERGTAMLEGKAVGLPALLVIGTDLSVAEILFEDAEAPLPGMVETLNEDLPFIWLDDCTRTAAVARVEAPQAGETCIAYGLPGASGIVTRRLSDGDHVSADELRDGLGAILNGQTAAQRARIAADQEVVLAAPEGLGGHYLLRSASFGNGVSRVTDLETGAGIDLVRGLTVVGLGREAGPVKLAHFDTCAWEGAVRDIDNLHRTVSETLDAFRPFYGALAVVADDSAVCGGPPDLRAHFDGTALRRWPGIDFRTPYIGILTGDGRVIEHLGAEETALAVEAQGILRSGFAQPQRHLAALPRIAHAGGAIDGETYTNSLDALEINKADYDLFEVDLIETSDGQLVCLQDWERLGAAVSWDETGTLASPMSLEAFETYATETARFQNCTLESLADWLRRTPGKRVIPDVKGDAPTALKVIAARYPDLVDRFVAQIYQPEDYPLARALGFDDVVWGLYRYGGDDADVLLWLRHMDLYGLSLPEPDARRGLALRALEQTGVLSWAHTINDPQDFRALKSLGISEVMTDGLPPDDPG</sequence>
<keyword evidence="4 6" id="KW-1133">Transmembrane helix</keyword>
<evidence type="ECO:0000256" key="1">
    <source>
        <dbReference type="ARBA" id="ARBA00004651"/>
    </source>
</evidence>
<dbReference type="InterPro" id="IPR017850">
    <property type="entry name" value="Alkaline_phosphatase_core_sf"/>
</dbReference>
<reference evidence="9" key="1">
    <citation type="journal article" date="2019" name="Int. J. Syst. Evol. Microbiol.">
        <title>The Global Catalogue of Microorganisms (GCM) 10K type strain sequencing project: providing services to taxonomists for standard genome sequencing and annotation.</title>
        <authorList>
            <consortium name="The Broad Institute Genomics Platform"/>
            <consortium name="The Broad Institute Genome Sequencing Center for Infectious Disease"/>
            <person name="Wu L."/>
            <person name="Ma J."/>
        </authorList>
    </citation>
    <scope>NUCLEOTIDE SEQUENCE [LARGE SCALE GENOMIC DNA]</scope>
    <source>
        <strain evidence="9">CGMCC 1.12922</strain>
    </source>
</reference>
<gene>
    <name evidence="8" type="ORF">GCM10011358_09220</name>
</gene>
<dbReference type="PANTHER" id="PTHR47371:SF3">
    <property type="entry name" value="PHOSPHOGLYCEROL TRANSFERASE I"/>
    <property type="match status" value="1"/>
</dbReference>
<evidence type="ECO:0000256" key="6">
    <source>
        <dbReference type="SAM" id="Phobius"/>
    </source>
</evidence>
<dbReference type="RefSeq" id="WP_188526418.1">
    <property type="nucleotide sequence ID" value="NZ_BMGI01000001.1"/>
</dbReference>
<evidence type="ECO:0000256" key="5">
    <source>
        <dbReference type="ARBA" id="ARBA00023136"/>
    </source>
</evidence>
<keyword evidence="2" id="KW-1003">Cell membrane</keyword>
<feature type="transmembrane region" description="Helical" evidence="6">
    <location>
        <begin position="30"/>
        <end position="50"/>
    </location>
</feature>
<evidence type="ECO:0000313" key="8">
    <source>
        <dbReference type="EMBL" id="GGD27054.1"/>
    </source>
</evidence>
<proteinExistence type="predicted"/>
<keyword evidence="9" id="KW-1185">Reference proteome</keyword>
<dbReference type="Gene3D" id="3.20.20.190">
    <property type="entry name" value="Phosphatidylinositol (PI) phosphodiesterase"/>
    <property type="match status" value="1"/>
</dbReference>
<dbReference type="SUPFAM" id="SSF51695">
    <property type="entry name" value="PLC-like phosphodiesterases"/>
    <property type="match status" value="1"/>
</dbReference>
<evidence type="ECO:0000313" key="9">
    <source>
        <dbReference type="Proteomes" id="UP000617355"/>
    </source>
</evidence>
<name>A0ABQ1QGK1_9RHOB</name>
<dbReference type="InterPro" id="IPR030395">
    <property type="entry name" value="GP_PDE_dom"/>
</dbReference>
<evidence type="ECO:0000256" key="4">
    <source>
        <dbReference type="ARBA" id="ARBA00022989"/>
    </source>
</evidence>
<comment type="caution">
    <text evidence="8">The sequence shown here is derived from an EMBL/GenBank/DDBJ whole genome shotgun (WGS) entry which is preliminary data.</text>
</comment>
<dbReference type="InterPro" id="IPR050448">
    <property type="entry name" value="OpgB/LTA_synthase_biosynth"/>
</dbReference>
<feature type="transmembrane region" description="Helical" evidence="6">
    <location>
        <begin position="84"/>
        <end position="103"/>
    </location>
</feature>
<evidence type="ECO:0000259" key="7">
    <source>
        <dbReference type="PROSITE" id="PS51704"/>
    </source>
</evidence>
<protein>
    <recommendedName>
        <fullName evidence="7">GP-PDE domain-containing protein</fullName>
    </recommendedName>
</protein>
<dbReference type="Proteomes" id="UP000617355">
    <property type="component" value="Unassembled WGS sequence"/>
</dbReference>
<feature type="transmembrane region" description="Helical" evidence="6">
    <location>
        <begin position="115"/>
        <end position="132"/>
    </location>
</feature>
<evidence type="ECO:0000256" key="2">
    <source>
        <dbReference type="ARBA" id="ARBA00022475"/>
    </source>
</evidence>
<dbReference type="Pfam" id="PF00884">
    <property type="entry name" value="Sulfatase"/>
    <property type="match status" value="1"/>
</dbReference>
<dbReference type="InterPro" id="IPR000917">
    <property type="entry name" value="Sulfatase_N"/>
</dbReference>
<comment type="subcellular location">
    <subcellularLocation>
        <location evidence="1">Cell membrane</location>
        <topology evidence="1">Multi-pass membrane protein</topology>
    </subcellularLocation>
</comment>
<keyword evidence="3 6" id="KW-0812">Transmembrane</keyword>
<feature type="domain" description="GP-PDE" evidence="7">
    <location>
        <begin position="801"/>
        <end position="1034"/>
    </location>
</feature>